<dbReference type="InterPro" id="IPR008894">
    <property type="entry name" value="QdtA_cupin_dom"/>
</dbReference>
<dbReference type="Pfam" id="PF00132">
    <property type="entry name" value="Hexapep"/>
    <property type="match status" value="2"/>
</dbReference>
<dbReference type="RefSeq" id="WP_204807938.1">
    <property type="nucleotide sequence ID" value="NZ_BAAAIY010000003.1"/>
</dbReference>
<proteinExistence type="predicted"/>
<keyword evidence="2" id="KW-0677">Repeat</keyword>
<dbReference type="InterPro" id="IPR001451">
    <property type="entry name" value="Hexapep"/>
</dbReference>
<dbReference type="Proteomes" id="UP001596305">
    <property type="component" value="Unassembled WGS sequence"/>
</dbReference>
<sequence>MNYHVHPAGICESENIGDGTRIWAFAHVLPGARIGKDVNVCDHVFIENDVVVGDRVTLKSGVQLWDGIRLGNDVFVGPNVSFTNDRFPRSKRYPQEFSVTRVDDGASLGAGSVVLPGVRIGRNAMVGAGSVVTKNVPANAVVVGNPARIVGYADATTIEATDTPVSAPGRLSAGARLIPLKVASDMRGSLAAVELGADLPFVPARFFAVFDVPSTDVRGEHAHRRCEQVLVCLRGAVTCIVDDGMTREQVRLDQPGVGLYMPPMTWGTQYRYSPDSVLGVFASQPYDNADYIRSYEEFLTELAPATRREGSTVSGSTGR</sequence>
<dbReference type="PANTHER" id="PTHR43300:SF4">
    <property type="entry name" value="ACYL-[ACYL-CARRIER-PROTEIN]--UDP-N-ACETYLGLUCOSAMINE O-ACYLTRANSFERASE"/>
    <property type="match status" value="1"/>
</dbReference>
<gene>
    <name evidence="4" type="ORF">ACFP71_04875</name>
</gene>
<dbReference type="Gene3D" id="2.60.120.10">
    <property type="entry name" value="Jelly Rolls"/>
    <property type="match status" value="1"/>
</dbReference>
<comment type="caution">
    <text evidence="4">The sequence shown here is derived from an EMBL/GenBank/DDBJ whole genome shotgun (WGS) entry which is preliminary data.</text>
</comment>
<dbReference type="InterPro" id="IPR050179">
    <property type="entry name" value="Trans_hexapeptide_repeat"/>
</dbReference>
<evidence type="ECO:0000313" key="5">
    <source>
        <dbReference type="Proteomes" id="UP001596305"/>
    </source>
</evidence>
<reference evidence="5" key="1">
    <citation type="journal article" date="2019" name="Int. J. Syst. Evol. Microbiol.">
        <title>The Global Catalogue of Microorganisms (GCM) 10K type strain sequencing project: providing services to taxonomists for standard genome sequencing and annotation.</title>
        <authorList>
            <consortium name="The Broad Institute Genomics Platform"/>
            <consortium name="The Broad Institute Genome Sequencing Center for Infectious Disease"/>
            <person name="Wu L."/>
            <person name="Ma J."/>
        </authorList>
    </citation>
    <scope>NUCLEOTIDE SEQUENCE [LARGE SCALE GENOMIC DNA]</scope>
    <source>
        <strain evidence="5">CCUG 47105</strain>
    </source>
</reference>
<keyword evidence="5" id="KW-1185">Reference proteome</keyword>
<feature type="domain" description="Sugar 3,4-ketoisomerase QdtA cupin" evidence="3">
    <location>
        <begin position="175"/>
        <end position="301"/>
    </location>
</feature>
<keyword evidence="1" id="KW-0808">Transferase</keyword>
<dbReference type="CDD" id="cd03358">
    <property type="entry name" value="LbH_WxcM_N_like"/>
    <property type="match status" value="1"/>
</dbReference>
<evidence type="ECO:0000313" key="4">
    <source>
        <dbReference type="EMBL" id="MFC6424148.1"/>
    </source>
</evidence>
<accession>A0ABW1X866</accession>
<dbReference type="CDD" id="cd20292">
    <property type="entry name" value="cupin_QdtA-like"/>
    <property type="match status" value="1"/>
</dbReference>
<dbReference type="Gene3D" id="2.160.10.10">
    <property type="entry name" value="Hexapeptide repeat proteins"/>
    <property type="match status" value="1"/>
</dbReference>
<dbReference type="InterPro" id="IPR011004">
    <property type="entry name" value="Trimer_LpxA-like_sf"/>
</dbReference>
<dbReference type="InterPro" id="IPR014710">
    <property type="entry name" value="RmlC-like_jellyroll"/>
</dbReference>
<dbReference type="SUPFAM" id="SSF51182">
    <property type="entry name" value="RmlC-like cupins"/>
    <property type="match status" value="1"/>
</dbReference>
<dbReference type="InterPro" id="IPR018357">
    <property type="entry name" value="Hexapep_transf_CS"/>
</dbReference>
<evidence type="ECO:0000259" key="3">
    <source>
        <dbReference type="Pfam" id="PF05523"/>
    </source>
</evidence>
<evidence type="ECO:0000256" key="2">
    <source>
        <dbReference type="ARBA" id="ARBA00022737"/>
    </source>
</evidence>
<dbReference type="PANTHER" id="PTHR43300">
    <property type="entry name" value="ACETYLTRANSFERASE"/>
    <property type="match status" value="1"/>
</dbReference>
<dbReference type="SUPFAM" id="SSF51161">
    <property type="entry name" value="Trimeric LpxA-like enzymes"/>
    <property type="match status" value="1"/>
</dbReference>
<organism evidence="4 5">
    <name type="scientific">Oerskovia paurometabola</name>
    <dbReference type="NCBI Taxonomy" id="162170"/>
    <lineage>
        <taxon>Bacteria</taxon>
        <taxon>Bacillati</taxon>
        <taxon>Actinomycetota</taxon>
        <taxon>Actinomycetes</taxon>
        <taxon>Micrococcales</taxon>
        <taxon>Cellulomonadaceae</taxon>
        <taxon>Oerskovia</taxon>
    </lineage>
</organism>
<name>A0ABW1X866_9CELL</name>
<dbReference type="Pfam" id="PF05523">
    <property type="entry name" value="FdtA"/>
    <property type="match status" value="1"/>
</dbReference>
<dbReference type="PROSITE" id="PS00101">
    <property type="entry name" value="HEXAPEP_TRANSFERASES"/>
    <property type="match status" value="1"/>
</dbReference>
<dbReference type="InterPro" id="IPR011051">
    <property type="entry name" value="RmlC_Cupin_sf"/>
</dbReference>
<protein>
    <submittedName>
        <fullName evidence="4">WxcM-like domain-containing protein</fullName>
    </submittedName>
</protein>
<dbReference type="EMBL" id="JBHSTM010000003">
    <property type="protein sequence ID" value="MFC6424148.1"/>
    <property type="molecule type" value="Genomic_DNA"/>
</dbReference>
<evidence type="ECO:0000256" key="1">
    <source>
        <dbReference type="ARBA" id="ARBA00022679"/>
    </source>
</evidence>